<feature type="compositionally biased region" description="Basic residues" evidence="1">
    <location>
        <begin position="133"/>
        <end position="143"/>
    </location>
</feature>
<keyword evidence="3" id="KW-1185">Reference proteome</keyword>
<dbReference type="Pfam" id="PF13917">
    <property type="entry name" value="zf-CCHC_3"/>
    <property type="match status" value="1"/>
</dbReference>
<feature type="compositionally biased region" description="Low complexity" evidence="1">
    <location>
        <begin position="118"/>
        <end position="127"/>
    </location>
</feature>
<proteinExistence type="predicted"/>
<feature type="compositionally biased region" description="Low complexity" evidence="1">
    <location>
        <begin position="189"/>
        <end position="199"/>
    </location>
</feature>
<feature type="region of interest" description="Disordered" evidence="1">
    <location>
        <begin position="35"/>
        <end position="296"/>
    </location>
</feature>
<accession>A0AAN6V3F8</accession>
<dbReference type="EMBL" id="MU853579">
    <property type="protein sequence ID" value="KAK4144183.1"/>
    <property type="molecule type" value="Genomic_DNA"/>
</dbReference>
<dbReference type="RefSeq" id="XP_062637554.1">
    <property type="nucleotide sequence ID" value="XM_062780513.1"/>
</dbReference>
<protein>
    <submittedName>
        <fullName evidence="2">Uncharacterized protein</fullName>
    </submittedName>
</protein>
<reference evidence="2" key="1">
    <citation type="journal article" date="2023" name="Mol. Phylogenet. Evol.">
        <title>Genome-scale phylogeny and comparative genomics of the fungal order Sordariales.</title>
        <authorList>
            <person name="Hensen N."/>
            <person name="Bonometti L."/>
            <person name="Westerberg I."/>
            <person name="Brannstrom I.O."/>
            <person name="Guillou S."/>
            <person name="Cros-Aarteil S."/>
            <person name="Calhoun S."/>
            <person name="Haridas S."/>
            <person name="Kuo A."/>
            <person name="Mondo S."/>
            <person name="Pangilinan J."/>
            <person name="Riley R."/>
            <person name="LaButti K."/>
            <person name="Andreopoulos B."/>
            <person name="Lipzen A."/>
            <person name="Chen C."/>
            <person name="Yan M."/>
            <person name="Daum C."/>
            <person name="Ng V."/>
            <person name="Clum A."/>
            <person name="Steindorff A."/>
            <person name="Ohm R.A."/>
            <person name="Martin F."/>
            <person name="Silar P."/>
            <person name="Natvig D.O."/>
            <person name="Lalanne C."/>
            <person name="Gautier V."/>
            <person name="Ament-Velasquez S.L."/>
            <person name="Kruys A."/>
            <person name="Hutchinson M.I."/>
            <person name="Powell A.J."/>
            <person name="Barry K."/>
            <person name="Miller A.N."/>
            <person name="Grigoriev I.V."/>
            <person name="Debuchy R."/>
            <person name="Gladieux P."/>
            <person name="Hiltunen Thoren M."/>
            <person name="Johannesson H."/>
        </authorList>
    </citation>
    <scope>NUCLEOTIDE SEQUENCE</scope>
    <source>
        <strain evidence="2">CBS 141.50</strain>
    </source>
</reference>
<feature type="compositionally biased region" description="Basic and acidic residues" evidence="1">
    <location>
        <begin position="161"/>
        <end position="173"/>
    </location>
</feature>
<reference evidence="2" key="2">
    <citation type="submission" date="2023-05" db="EMBL/GenBank/DDBJ databases">
        <authorList>
            <consortium name="Lawrence Berkeley National Laboratory"/>
            <person name="Steindorff A."/>
            <person name="Hensen N."/>
            <person name="Bonometti L."/>
            <person name="Westerberg I."/>
            <person name="Brannstrom I.O."/>
            <person name="Guillou S."/>
            <person name="Cros-Aarteil S."/>
            <person name="Calhoun S."/>
            <person name="Haridas S."/>
            <person name="Kuo A."/>
            <person name="Mondo S."/>
            <person name="Pangilinan J."/>
            <person name="Riley R."/>
            <person name="Labutti K."/>
            <person name="Andreopoulos B."/>
            <person name="Lipzen A."/>
            <person name="Chen C."/>
            <person name="Yanf M."/>
            <person name="Daum C."/>
            <person name="Ng V."/>
            <person name="Clum A."/>
            <person name="Ohm R."/>
            <person name="Martin F."/>
            <person name="Silar P."/>
            <person name="Natvig D."/>
            <person name="Lalanne C."/>
            <person name="Gautier V."/>
            <person name="Ament-Velasquez S.L."/>
            <person name="Kruys A."/>
            <person name="Hutchinson M.I."/>
            <person name="Powell A.J."/>
            <person name="Barry K."/>
            <person name="Miller A.N."/>
            <person name="Grigoriev I.V."/>
            <person name="Debuchy R."/>
            <person name="Gladieux P."/>
            <person name="Thoren M.H."/>
            <person name="Johannesson H."/>
        </authorList>
    </citation>
    <scope>NUCLEOTIDE SEQUENCE</scope>
    <source>
        <strain evidence="2">CBS 141.50</strain>
    </source>
</reference>
<name>A0AAN6V3F8_9PEZI</name>
<sequence length="296" mass="33891">MPETRYVPHSIIQPGFAPILTCAERHYSYECKSAPQERPYIARPSRTQQLSNPKLLPKLASDTPNFLQEKEGVADQELAKREAERARQRQREEDDDAALREASPARRDQGRRSPSYDSVSSISTRSPSPVPQRRSHSPSRRGKQRDSRSPSPRLSSHRGRGREPSYDSDDRYSRGPSESPERGYPARNSRPPRSLSPRRSPSPRRDYGGRSRRDTRSRRDYSRSRSPVARDDRGGREGDRHGAGRYRERDDEGYQGRRRSPSPVPAPPRRPSPPRERSLSPFSKRLALTQSMNMGR</sequence>
<evidence type="ECO:0000256" key="1">
    <source>
        <dbReference type="SAM" id="MobiDB-lite"/>
    </source>
</evidence>
<organism evidence="2 3">
    <name type="scientific">Dichotomopilus funicola</name>
    <dbReference type="NCBI Taxonomy" id="1934379"/>
    <lineage>
        <taxon>Eukaryota</taxon>
        <taxon>Fungi</taxon>
        <taxon>Dikarya</taxon>
        <taxon>Ascomycota</taxon>
        <taxon>Pezizomycotina</taxon>
        <taxon>Sordariomycetes</taxon>
        <taxon>Sordariomycetidae</taxon>
        <taxon>Sordariales</taxon>
        <taxon>Chaetomiaceae</taxon>
        <taxon>Dichotomopilus</taxon>
    </lineage>
</organism>
<feature type="compositionally biased region" description="Pro residues" evidence="1">
    <location>
        <begin position="262"/>
        <end position="271"/>
    </location>
</feature>
<feature type="compositionally biased region" description="Basic and acidic residues" evidence="1">
    <location>
        <begin position="203"/>
        <end position="255"/>
    </location>
</feature>
<feature type="compositionally biased region" description="Basic and acidic residues" evidence="1">
    <location>
        <begin position="68"/>
        <end position="111"/>
    </location>
</feature>
<dbReference type="AlphaFoldDB" id="A0AAN6V3F8"/>
<dbReference type="Proteomes" id="UP001302676">
    <property type="component" value="Unassembled WGS sequence"/>
</dbReference>
<comment type="caution">
    <text evidence="2">The sequence shown here is derived from an EMBL/GenBank/DDBJ whole genome shotgun (WGS) entry which is preliminary data.</text>
</comment>
<dbReference type="GeneID" id="87817126"/>
<gene>
    <name evidence="2" type="ORF">C8A04DRAFT_28085</name>
</gene>
<evidence type="ECO:0000313" key="2">
    <source>
        <dbReference type="EMBL" id="KAK4144183.1"/>
    </source>
</evidence>
<evidence type="ECO:0000313" key="3">
    <source>
        <dbReference type="Proteomes" id="UP001302676"/>
    </source>
</evidence>